<evidence type="ECO:0000313" key="1">
    <source>
        <dbReference type="EMBL" id="OBZ80953.1"/>
    </source>
</evidence>
<organism evidence="1 2">
    <name type="scientific">Choanephora cucurbitarum</name>
    <dbReference type="NCBI Taxonomy" id="101091"/>
    <lineage>
        <taxon>Eukaryota</taxon>
        <taxon>Fungi</taxon>
        <taxon>Fungi incertae sedis</taxon>
        <taxon>Mucoromycota</taxon>
        <taxon>Mucoromycotina</taxon>
        <taxon>Mucoromycetes</taxon>
        <taxon>Mucorales</taxon>
        <taxon>Mucorineae</taxon>
        <taxon>Choanephoraceae</taxon>
        <taxon>Choanephoroideae</taxon>
        <taxon>Choanephora</taxon>
    </lineage>
</organism>
<dbReference type="InParanoid" id="A0A1C7MVV6"/>
<reference evidence="1 2" key="1">
    <citation type="submission" date="2016-03" db="EMBL/GenBank/DDBJ databases">
        <title>Choanephora cucurbitarum.</title>
        <authorList>
            <person name="Min B."/>
            <person name="Park H."/>
            <person name="Park J.-H."/>
            <person name="Shin H.-D."/>
            <person name="Choi I.-G."/>
        </authorList>
    </citation>
    <scope>NUCLEOTIDE SEQUENCE [LARGE SCALE GENOMIC DNA]</scope>
    <source>
        <strain evidence="1 2">KUS-F28377</strain>
    </source>
</reference>
<dbReference type="EMBL" id="LUGH01001575">
    <property type="protein sequence ID" value="OBZ80953.1"/>
    <property type="molecule type" value="Genomic_DNA"/>
</dbReference>
<dbReference type="OrthoDB" id="2289822at2759"/>
<feature type="non-terminal residue" evidence="1">
    <location>
        <position position="76"/>
    </location>
</feature>
<comment type="caution">
    <text evidence="1">The sequence shown here is derived from an EMBL/GenBank/DDBJ whole genome shotgun (WGS) entry which is preliminary data.</text>
</comment>
<protein>
    <submittedName>
        <fullName evidence="1">Uncharacterized protein</fullName>
    </submittedName>
</protein>
<name>A0A1C7MVV6_9FUNG</name>
<gene>
    <name evidence="1" type="ORF">A0J61_10997</name>
</gene>
<keyword evidence="2" id="KW-1185">Reference proteome</keyword>
<sequence length="76" mass="8539">MESGQNHASWYVGEVVAYFIHSYHGSSKFLALLSVVESGTLDEYGVPSITLFPQDSLQKKYMVCGVEDITYIVRFV</sequence>
<dbReference type="AlphaFoldDB" id="A0A1C7MVV6"/>
<proteinExistence type="predicted"/>
<accession>A0A1C7MVV6</accession>
<dbReference type="Proteomes" id="UP000093000">
    <property type="component" value="Unassembled WGS sequence"/>
</dbReference>
<evidence type="ECO:0000313" key="2">
    <source>
        <dbReference type="Proteomes" id="UP000093000"/>
    </source>
</evidence>